<dbReference type="Proteomes" id="UP000184212">
    <property type="component" value="Unassembled WGS sequence"/>
</dbReference>
<keyword evidence="2" id="KW-1185">Reference proteome</keyword>
<dbReference type="EMBL" id="FQWQ01000001">
    <property type="protein sequence ID" value="SHG97575.1"/>
    <property type="molecule type" value="Genomic_DNA"/>
</dbReference>
<dbReference type="RefSeq" id="WP_073134425.1">
    <property type="nucleotide sequence ID" value="NZ_FQWQ01000001.1"/>
</dbReference>
<name>A0A1M5P797_9BACT</name>
<accession>A0A1M5P797</accession>
<gene>
    <name evidence="1" type="ORF">SAMN04488109_2711</name>
</gene>
<dbReference type="AlphaFoldDB" id="A0A1M5P797"/>
<sequence length="430" mass="50026">MKLYLNLSTAGRYGGGLNGNLRYLTDLIQAELSKSGFTSSFNEFWLTLAYPPMYVLPGVVGMEKDFKEFYDKFPYSRLDRRNKKVDITLQAPEFSEHLDKEEQSRYMHKFEIEDKYKNLSEVDLARVLLDKWIQVGQIIDSKTKKDDDFDFEKFQQVLLFIKGGISKQFLEDIHAKQAIAAGNDALSRALKVREDRKSVEKPKDKKIRDLRVYHPGLPEKGLYPYSYQYAEIFLNLLRRNELICPGYHHLYIQVVKTFEEGLRNSISAEDWYTNGISVFDYEAYCRQDESGKGKMVVEAIAAGLNDIAMLDKLDTTVIKKVTEEIRQTGLETELVFNKIESSRHTLRITYLSRSMEEECPIFFQLTDKQTSQSNKIQIGRADNSQIYFWLQKVTLTKDKIKIRSSSSVTANVWLKDKPREMEFRIADMLT</sequence>
<evidence type="ECO:0000313" key="2">
    <source>
        <dbReference type="Proteomes" id="UP000184212"/>
    </source>
</evidence>
<organism evidence="1 2">
    <name type="scientific">Chryseolinea serpens</name>
    <dbReference type="NCBI Taxonomy" id="947013"/>
    <lineage>
        <taxon>Bacteria</taxon>
        <taxon>Pseudomonadati</taxon>
        <taxon>Bacteroidota</taxon>
        <taxon>Cytophagia</taxon>
        <taxon>Cytophagales</taxon>
        <taxon>Fulvivirgaceae</taxon>
        <taxon>Chryseolinea</taxon>
    </lineage>
</organism>
<reference evidence="1 2" key="1">
    <citation type="submission" date="2016-11" db="EMBL/GenBank/DDBJ databases">
        <authorList>
            <person name="Jaros S."/>
            <person name="Januszkiewicz K."/>
            <person name="Wedrychowicz H."/>
        </authorList>
    </citation>
    <scope>NUCLEOTIDE SEQUENCE [LARGE SCALE GENOMIC DNA]</scope>
    <source>
        <strain evidence="1 2">DSM 24574</strain>
    </source>
</reference>
<protein>
    <submittedName>
        <fullName evidence="1">Uncharacterized protein</fullName>
    </submittedName>
</protein>
<dbReference type="OrthoDB" id="1452709at2"/>
<proteinExistence type="predicted"/>
<evidence type="ECO:0000313" key="1">
    <source>
        <dbReference type="EMBL" id="SHG97575.1"/>
    </source>
</evidence>